<dbReference type="EC" id="2.7.13.3" evidence="3"/>
<keyword evidence="9 17" id="KW-0418">Kinase</keyword>
<evidence type="ECO:0000313" key="17">
    <source>
        <dbReference type="EMBL" id="AIA29858.1"/>
    </source>
</evidence>
<dbReference type="InterPro" id="IPR003661">
    <property type="entry name" value="HisK_dim/P_dom"/>
</dbReference>
<evidence type="ECO:0000256" key="12">
    <source>
        <dbReference type="ARBA" id="ARBA00023012"/>
    </source>
</evidence>
<evidence type="ECO:0000313" key="18">
    <source>
        <dbReference type="Proteomes" id="UP000027059"/>
    </source>
</evidence>
<dbReference type="SUPFAM" id="SSF47384">
    <property type="entry name" value="Homodimeric domain of signal transducing histidine kinase"/>
    <property type="match status" value="1"/>
</dbReference>
<comment type="catalytic activity">
    <reaction evidence="1">
        <text>ATP + protein L-histidine = ADP + protein N-phospho-L-histidine.</text>
        <dbReference type="EC" id="2.7.13.3"/>
    </reaction>
</comment>
<keyword evidence="4" id="KW-1003">Cell membrane</keyword>
<dbReference type="SMART" id="SM00304">
    <property type="entry name" value="HAMP"/>
    <property type="match status" value="1"/>
</dbReference>
<dbReference type="CDD" id="cd00082">
    <property type="entry name" value="HisKA"/>
    <property type="match status" value="1"/>
</dbReference>
<dbReference type="Proteomes" id="UP000027059">
    <property type="component" value="Chromosome"/>
</dbReference>
<dbReference type="EMBL" id="CP007243">
    <property type="protein sequence ID" value="AIA29858.1"/>
    <property type="molecule type" value="Genomic_DNA"/>
</dbReference>
<proteinExistence type="predicted"/>
<dbReference type="PANTHER" id="PTHR45528">
    <property type="entry name" value="SENSOR HISTIDINE KINASE CPXA"/>
    <property type="match status" value="1"/>
</dbReference>
<dbReference type="HOGENOM" id="CLU_561258_0_0_0"/>
<keyword evidence="7 14" id="KW-0812">Transmembrane</keyword>
<dbReference type="SMART" id="SM00388">
    <property type="entry name" value="HisKA"/>
    <property type="match status" value="1"/>
</dbReference>
<dbReference type="GO" id="GO:0005886">
    <property type="term" value="C:plasma membrane"/>
    <property type="evidence" value="ECO:0007669"/>
    <property type="project" value="UniProtKB-SubCell"/>
</dbReference>
<dbReference type="InterPro" id="IPR003660">
    <property type="entry name" value="HAMP_dom"/>
</dbReference>
<dbReference type="Pfam" id="PF00672">
    <property type="entry name" value="HAMP"/>
    <property type="match status" value="1"/>
</dbReference>
<dbReference type="SUPFAM" id="SSF158472">
    <property type="entry name" value="HAMP domain-like"/>
    <property type="match status" value="1"/>
</dbReference>
<accession>A0A059XST7</accession>
<evidence type="ECO:0000256" key="1">
    <source>
        <dbReference type="ARBA" id="ARBA00000085"/>
    </source>
</evidence>
<feature type="transmembrane region" description="Helical" evidence="14">
    <location>
        <begin position="158"/>
        <end position="179"/>
    </location>
</feature>
<evidence type="ECO:0000256" key="4">
    <source>
        <dbReference type="ARBA" id="ARBA00022475"/>
    </source>
</evidence>
<keyword evidence="12" id="KW-0902">Two-component regulatory system</keyword>
<dbReference type="InterPro" id="IPR036097">
    <property type="entry name" value="HisK_dim/P_sf"/>
</dbReference>
<keyword evidence="13 14" id="KW-0472">Membrane</keyword>
<dbReference type="Gene3D" id="6.10.340.10">
    <property type="match status" value="1"/>
</dbReference>
<reference evidence="17 18" key="2">
    <citation type="journal article" date="2015" name="Biomed. Res. Int.">
        <title>Effects of Arsenite Resistance on the Growth and Functional Gene Expression of Leptospirillum ferriphilum and Acidithiobacillus thiooxidans in Pure Culture and Coculture.</title>
        <authorList>
            <person name="Jiang H."/>
            <person name="Liang Y."/>
            <person name="Yin H."/>
            <person name="Xiao Y."/>
            <person name="Guo X."/>
            <person name="Xu Y."/>
            <person name="Hu Q."/>
            <person name="Liu H."/>
            <person name="Liu X."/>
        </authorList>
    </citation>
    <scope>NUCLEOTIDE SEQUENCE [LARGE SCALE GENOMIC DNA]</scope>
    <source>
        <strain evidence="17 18">YSK</strain>
    </source>
</reference>
<keyword evidence="8" id="KW-0547">Nucleotide-binding</keyword>
<dbReference type="Gene3D" id="3.30.565.10">
    <property type="entry name" value="Histidine kinase-like ATPase, C-terminal domain"/>
    <property type="match status" value="1"/>
</dbReference>
<evidence type="ECO:0000256" key="14">
    <source>
        <dbReference type="SAM" id="Phobius"/>
    </source>
</evidence>
<evidence type="ECO:0000256" key="2">
    <source>
        <dbReference type="ARBA" id="ARBA00004651"/>
    </source>
</evidence>
<dbReference type="InterPro" id="IPR050398">
    <property type="entry name" value="HssS/ArlS-like"/>
</dbReference>
<dbReference type="AlphaFoldDB" id="A0A059XST7"/>
<evidence type="ECO:0000256" key="7">
    <source>
        <dbReference type="ARBA" id="ARBA00022692"/>
    </source>
</evidence>
<protein>
    <recommendedName>
        <fullName evidence="3">histidine kinase</fullName>
        <ecNumber evidence="3">2.7.13.3</ecNumber>
    </recommendedName>
</protein>
<dbReference type="PROSITE" id="PS50109">
    <property type="entry name" value="HIS_KIN"/>
    <property type="match status" value="1"/>
</dbReference>
<dbReference type="SUPFAM" id="SSF55874">
    <property type="entry name" value="ATPase domain of HSP90 chaperone/DNA topoisomerase II/histidine kinase"/>
    <property type="match status" value="1"/>
</dbReference>
<dbReference type="InterPro" id="IPR036890">
    <property type="entry name" value="HATPase_C_sf"/>
</dbReference>
<dbReference type="GO" id="GO:0005524">
    <property type="term" value="F:ATP binding"/>
    <property type="evidence" value="ECO:0007669"/>
    <property type="project" value="UniProtKB-KW"/>
</dbReference>
<dbReference type="PRINTS" id="PR00344">
    <property type="entry name" value="BCTRLSENSOR"/>
</dbReference>
<keyword evidence="6" id="KW-0808">Transferase</keyword>
<evidence type="ECO:0000256" key="9">
    <source>
        <dbReference type="ARBA" id="ARBA00022777"/>
    </source>
</evidence>
<dbReference type="Pfam" id="PF02518">
    <property type="entry name" value="HATPase_c"/>
    <property type="match status" value="1"/>
</dbReference>
<dbReference type="SMART" id="SM00387">
    <property type="entry name" value="HATPase_c"/>
    <property type="match status" value="1"/>
</dbReference>
<organism evidence="17 18">
    <name type="scientific">Leptospirillum ferriphilum YSK</name>
    <dbReference type="NCBI Taxonomy" id="1441628"/>
    <lineage>
        <taxon>Bacteria</taxon>
        <taxon>Pseudomonadati</taxon>
        <taxon>Nitrospirota</taxon>
        <taxon>Nitrospiria</taxon>
        <taxon>Nitrospirales</taxon>
        <taxon>Nitrospiraceae</taxon>
        <taxon>Leptospirillum</taxon>
    </lineage>
</organism>
<comment type="subcellular location">
    <subcellularLocation>
        <location evidence="2">Cell membrane</location>
        <topology evidence="2">Multi-pass membrane protein</topology>
    </subcellularLocation>
</comment>
<keyword evidence="18" id="KW-1185">Reference proteome</keyword>
<sequence length="474" mass="53327">MNRKLFLQLLLISLSVSFVLGAAIITGIRSLNEAGEGPVQNPALKFMARVVERGGSYQATLQIFEAMRIKLGLGIMPVWIVGQDGEIYAETSPYGPLPVEWKSLVKPRKIHGIVAHYRPFHLTPDYMIIRLDSYVPTYLMVRIPNAGALQRTLLGQSVFLFGTMAASAFAGLLITFVYLRQKSLQAKDVLGRLEKGDLKARFPISRLDEAGSLMTDFNRMADAIERLVARVEETDRARQELLQELGHDLRTPMTSLRAAVDTLLSHGKVMSEEEREKFVRIIQAESHYFLRMIDDLFFIAEVGDPRYRKTAEEVDITQLLKTEIMQREDKDPQKQRSLSSRLLSDQKPLKIIGDPILLKRLFRNALQNARRYATTSVEVSIEKIKSEEGLSRARIRVLDDGPGIEPEEAAIFGKRRTRRFSIDRTLSDSEISLGLGSVIMAEIVRVHGGSLSVRNLKEAGLDQTGTELLIELPV</sequence>
<evidence type="ECO:0000256" key="11">
    <source>
        <dbReference type="ARBA" id="ARBA00022989"/>
    </source>
</evidence>
<dbReference type="OrthoDB" id="9811834at2"/>
<evidence type="ECO:0000256" key="8">
    <source>
        <dbReference type="ARBA" id="ARBA00022741"/>
    </source>
</evidence>
<dbReference type="Gene3D" id="1.10.287.130">
    <property type="match status" value="1"/>
</dbReference>
<evidence type="ECO:0000256" key="6">
    <source>
        <dbReference type="ARBA" id="ARBA00022679"/>
    </source>
</evidence>
<dbReference type="InterPro" id="IPR004358">
    <property type="entry name" value="Sig_transdc_His_kin-like_C"/>
</dbReference>
<dbReference type="CDD" id="cd06225">
    <property type="entry name" value="HAMP"/>
    <property type="match status" value="1"/>
</dbReference>
<dbReference type="RefSeq" id="WP_014959868.1">
    <property type="nucleotide sequence ID" value="NZ_CP007243.1"/>
</dbReference>
<gene>
    <name evidence="17" type="ORF">Y981_00565</name>
</gene>
<evidence type="ECO:0000259" key="16">
    <source>
        <dbReference type="PROSITE" id="PS50885"/>
    </source>
</evidence>
<evidence type="ECO:0000256" key="3">
    <source>
        <dbReference type="ARBA" id="ARBA00012438"/>
    </source>
</evidence>
<feature type="domain" description="Histidine kinase" evidence="15">
    <location>
        <begin position="244"/>
        <end position="474"/>
    </location>
</feature>
<dbReference type="KEGG" id="lfp:Y981_00565"/>
<dbReference type="GO" id="GO:0000155">
    <property type="term" value="F:phosphorelay sensor kinase activity"/>
    <property type="evidence" value="ECO:0007669"/>
    <property type="project" value="InterPro"/>
</dbReference>
<dbReference type="InterPro" id="IPR005467">
    <property type="entry name" value="His_kinase_dom"/>
</dbReference>
<evidence type="ECO:0000259" key="15">
    <source>
        <dbReference type="PROSITE" id="PS50109"/>
    </source>
</evidence>
<reference evidence="18" key="1">
    <citation type="submission" date="2014-02" db="EMBL/GenBank/DDBJ databases">
        <title>Complete genome sequence and comparative genomic analysis of the nitrogen-fixing bacterium Leptospirillum ferriphilum YSK.</title>
        <authorList>
            <person name="Guo X."/>
            <person name="Yin H."/>
            <person name="Liang Y."/>
            <person name="Hu Q."/>
            <person name="Ma L."/>
            <person name="Xiao Y."/>
            <person name="Zhang X."/>
            <person name="Qiu G."/>
            <person name="Liu X."/>
        </authorList>
    </citation>
    <scope>NUCLEOTIDE SEQUENCE [LARGE SCALE GENOMIC DNA]</scope>
    <source>
        <strain evidence="18">YSK</strain>
    </source>
</reference>
<name>A0A059XST7_9BACT</name>
<evidence type="ECO:0000256" key="13">
    <source>
        <dbReference type="ARBA" id="ARBA00023136"/>
    </source>
</evidence>
<dbReference type="InterPro" id="IPR003594">
    <property type="entry name" value="HATPase_dom"/>
</dbReference>
<dbReference type="PROSITE" id="PS50885">
    <property type="entry name" value="HAMP"/>
    <property type="match status" value="1"/>
</dbReference>
<evidence type="ECO:0000256" key="10">
    <source>
        <dbReference type="ARBA" id="ARBA00022840"/>
    </source>
</evidence>
<dbReference type="PANTHER" id="PTHR45528:SF1">
    <property type="entry name" value="SENSOR HISTIDINE KINASE CPXA"/>
    <property type="match status" value="1"/>
</dbReference>
<dbReference type="Pfam" id="PF00512">
    <property type="entry name" value="HisKA"/>
    <property type="match status" value="1"/>
</dbReference>
<keyword evidence="11 14" id="KW-1133">Transmembrane helix</keyword>
<feature type="domain" description="HAMP" evidence="16">
    <location>
        <begin position="185"/>
        <end position="229"/>
    </location>
</feature>
<evidence type="ECO:0000256" key="5">
    <source>
        <dbReference type="ARBA" id="ARBA00022553"/>
    </source>
</evidence>
<keyword evidence="5" id="KW-0597">Phosphoprotein</keyword>
<keyword evidence="10" id="KW-0067">ATP-binding</keyword>